<organism evidence="1 2">
    <name type="scientific">Dreissena polymorpha</name>
    <name type="common">Zebra mussel</name>
    <name type="synonym">Mytilus polymorpha</name>
    <dbReference type="NCBI Taxonomy" id="45954"/>
    <lineage>
        <taxon>Eukaryota</taxon>
        <taxon>Metazoa</taxon>
        <taxon>Spiralia</taxon>
        <taxon>Lophotrochozoa</taxon>
        <taxon>Mollusca</taxon>
        <taxon>Bivalvia</taxon>
        <taxon>Autobranchia</taxon>
        <taxon>Heteroconchia</taxon>
        <taxon>Euheterodonta</taxon>
        <taxon>Imparidentia</taxon>
        <taxon>Neoheterodontei</taxon>
        <taxon>Myida</taxon>
        <taxon>Dreissenoidea</taxon>
        <taxon>Dreissenidae</taxon>
        <taxon>Dreissena</taxon>
    </lineage>
</organism>
<name>A0A9D4CT77_DREPO</name>
<keyword evidence="2" id="KW-1185">Reference proteome</keyword>
<gene>
    <name evidence="1" type="ORF">DPMN_057232</name>
</gene>
<protein>
    <submittedName>
        <fullName evidence="1">Uncharacterized protein</fullName>
    </submittedName>
</protein>
<dbReference type="AlphaFoldDB" id="A0A9D4CT77"/>
<reference evidence="1" key="2">
    <citation type="submission" date="2020-11" db="EMBL/GenBank/DDBJ databases">
        <authorList>
            <person name="McCartney M.A."/>
            <person name="Auch B."/>
            <person name="Kono T."/>
            <person name="Mallez S."/>
            <person name="Becker A."/>
            <person name="Gohl D.M."/>
            <person name="Silverstein K.A.T."/>
            <person name="Koren S."/>
            <person name="Bechman K.B."/>
            <person name="Herman A."/>
            <person name="Abrahante J.E."/>
            <person name="Garbe J."/>
        </authorList>
    </citation>
    <scope>NUCLEOTIDE SEQUENCE</scope>
    <source>
        <strain evidence="1">Duluth1</strain>
        <tissue evidence="1">Whole animal</tissue>
    </source>
</reference>
<accession>A0A9D4CT77</accession>
<dbReference type="EMBL" id="JAIWYP010000012">
    <property type="protein sequence ID" value="KAH3731224.1"/>
    <property type="molecule type" value="Genomic_DNA"/>
</dbReference>
<comment type="caution">
    <text evidence="1">The sequence shown here is derived from an EMBL/GenBank/DDBJ whole genome shotgun (WGS) entry which is preliminary data.</text>
</comment>
<proteinExistence type="predicted"/>
<reference evidence="1" key="1">
    <citation type="journal article" date="2019" name="bioRxiv">
        <title>The Genome of the Zebra Mussel, Dreissena polymorpha: A Resource for Invasive Species Research.</title>
        <authorList>
            <person name="McCartney M.A."/>
            <person name="Auch B."/>
            <person name="Kono T."/>
            <person name="Mallez S."/>
            <person name="Zhang Y."/>
            <person name="Obille A."/>
            <person name="Becker A."/>
            <person name="Abrahante J.E."/>
            <person name="Garbe J."/>
            <person name="Badalamenti J.P."/>
            <person name="Herman A."/>
            <person name="Mangelson H."/>
            <person name="Liachko I."/>
            <person name="Sullivan S."/>
            <person name="Sone E.D."/>
            <person name="Koren S."/>
            <person name="Silverstein K.A.T."/>
            <person name="Beckman K.B."/>
            <person name="Gohl D.M."/>
        </authorList>
    </citation>
    <scope>NUCLEOTIDE SEQUENCE</scope>
    <source>
        <strain evidence="1">Duluth1</strain>
        <tissue evidence="1">Whole animal</tissue>
    </source>
</reference>
<dbReference type="Proteomes" id="UP000828390">
    <property type="component" value="Unassembled WGS sequence"/>
</dbReference>
<evidence type="ECO:0000313" key="1">
    <source>
        <dbReference type="EMBL" id="KAH3731224.1"/>
    </source>
</evidence>
<evidence type="ECO:0000313" key="2">
    <source>
        <dbReference type="Proteomes" id="UP000828390"/>
    </source>
</evidence>
<sequence length="115" mass="13503">MQMIKTQLIDKMYAEDEREEAKKLCLHITKNEMCLVIQDGLDEWPGDEPLPSITGIPKEKCIVLTTSRPWKLADERIKNSQIDILLYLDGISDPTAFNEIILRSDFRFRWYQNTK</sequence>